<dbReference type="InterPro" id="IPR007128">
    <property type="entry name" value="PMF1/Nnf1"/>
</dbReference>
<keyword evidence="5" id="KW-0498">Mitosis</keyword>
<accession>A0ABM1BF10</accession>
<dbReference type="PANTHER" id="PTHR15459">
    <property type="entry name" value="POLYAMINE-MODULATED FACTOR 1"/>
    <property type="match status" value="1"/>
</dbReference>
<feature type="compositionally biased region" description="Polar residues" evidence="11">
    <location>
        <begin position="26"/>
        <end position="35"/>
    </location>
</feature>
<keyword evidence="9" id="KW-0137">Centromere</keyword>
<keyword evidence="12" id="KW-1185">Reference proteome</keyword>
<evidence type="ECO:0000313" key="13">
    <source>
        <dbReference type="RefSeq" id="XP_013780670.1"/>
    </source>
</evidence>
<evidence type="ECO:0000256" key="11">
    <source>
        <dbReference type="SAM" id="MobiDB-lite"/>
    </source>
</evidence>
<keyword evidence="8" id="KW-0131">Cell cycle</keyword>
<evidence type="ECO:0000256" key="3">
    <source>
        <dbReference type="ARBA" id="ARBA00022454"/>
    </source>
</evidence>
<evidence type="ECO:0000256" key="4">
    <source>
        <dbReference type="ARBA" id="ARBA00022618"/>
    </source>
</evidence>
<keyword evidence="3" id="KW-0158">Chromosome</keyword>
<feature type="region of interest" description="Disordered" evidence="11">
    <location>
        <begin position="17"/>
        <end position="38"/>
    </location>
</feature>
<dbReference type="GeneID" id="106465026"/>
<keyword evidence="10" id="KW-0175">Coiled coil</keyword>
<name>A0ABM1BF10_LIMPO</name>
<gene>
    <name evidence="13" type="primary">LOC106465026</name>
</gene>
<organism evidence="12 13">
    <name type="scientific">Limulus polyphemus</name>
    <name type="common">Atlantic horseshoe crab</name>
    <dbReference type="NCBI Taxonomy" id="6850"/>
    <lineage>
        <taxon>Eukaryota</taxon>
        <taxon>Metazoa</taxon>
        <taxon>Ecdysozoa</taxon>
        <taxon>Arthropoda</taxon>
        <taxon>Chelicerata</taxon>
        <taxon>Merostomata</taxon>
        <taxon>Xiphosura</taxon>
        <taxon>Limulidae</taxon>
        <taxon>Limulus</taxon>
    </lineage>
</organism>
<dbReference type="PANTHER" id="PTHR15459:SF3">
    <property type="entry name" value="POLYAMINE-MODULATED FACTOR 1"/>
    <property type="match status" value="1"/>
</dbReference>
<comment type="subcellular location">
    <subcellularLocation>
        <location evidence="2">Chromosome</location>
        <location evidence="2">Centromere</location>
        <location evidence="2">Kinetochore</location>
    </subcellularLocation>
    <subcellularLocation>
        <location evidence="1">Nucleus</location>
    </subcellularLocation>
</comment>
<dbReference type="Proteomes" id="UP000694941">
    <property type="component" value="Unplaced"/>
</dbReference>
<sequence length="224" mass="25935">MSEARSDEDKSFRGSFLVAADDERGSSTSGDAVSNSSTSDSRLSRLLKTSLDKTISKCMQSFKFQLLCQNFNPIWKQYPEDLKDIHIQLVRQLQENIQLEVDQMYQEEKIIEFLNTLEELKCQQAHLANHHAWRPTGVPDKDIVDHYYPIKTVHRTELLNLVKQLEEENDKLEKQVQVGRQAITNLEKEAKVKYNQYEELAKVCSGLSLEKLENDLHTFVDFEG</sequence>
<evidence type="ECO:0000256" key="1">
    <source>
        <dbReference type="ARBA" id="ARBA00004123"/>
    </source>
</evidence>
<evidence type="ECO:0000256" key="10">
    <source>
        <dbReference type="SAM" id="Coils"/>
    </source>
</evidence>
<evidence type="ECO:0000256" key="2">
    <source>
        <dbReference type="ARBA" id="ARBA00004629"/>
    </source>
</evidence>
<evidence type="ECO:0000256" key="9">
    <source>
        <dbReference type="ARBA" id="ARBA00023328"/>
    </source>
</evidence>
<protein>
    <submittedName>
        <fullName evidence="13">Polyamine-modulated factor 1-like</fullName>
    </submittedName>
</protein>
<feature type="coiled-coil region" evidence="10">
    <location>
        <begin position="155"/>
        <end position="203"/>
    </location>
</feature>
<keyword evidence="4" id="KW-0132">Cell division</keyword>
<proteinExistence type="predicted"/>
<evidence type="ECO:0000313" key="12">
    <source>
        <dbReference type="Proteomes" id="UP000694941"/>
    </source>
</evidence>
<evidence type="ECO:0000256" key="5">
    <source>
        <dbReference type="ARBA" id="ARBA00022776"/>
    </source>
</evidence>
<evidence type="ECO:0000256" key="7">
    <source>
        <dbReference type="ARBA" id="ARBA00023242"/>
    </source>
</evidence>
<evidence type="ECO:0000256" key="8">
    <source>
        <dbReference type="ARBA" id="ARBA00023306"/>
    </source>
</evidence>
<keyword evidence="6" id="KW-0995">Kinetochore</keyword>
<reference evidence="13" key="1">
    <citation type="submission" date="2025-08" db="UniProtKB">
        <authorList>
            <consortium name="RefSeq"/>
        </authorList>
    </citation>
    <scope>IDENTIFICATION</scope>
    <source>
        <tissue evidence="13">Muscle</tissue>
    </source>
</reference>
<dbReference type="RefSeq" id="XP_013780670.1">
    <property type="nucleotide sequence ID" value="XM_013925216.2"/>
</dbReference>
<evidence type="ECO:0000256" key="6">
    <source>
        <dbReference type="ARBA" id="ARBA00022838"/>
    </source>
</evidence>
<keyword evidence="7" id="KW-0539">Nucleus</keyword>
<dbReference type="Pfam" id="PF03980">
    <property type="entry name" value="Nnf1"/>
    <property type="match status" value="1"/>
</dbReference>